<feature type="coiled-coil region" evidence="3">
    <location>
        <begin position="205"/>
        <end position="232"/>
    </location>
</feature>
<dbReference type="InterPro" id="IPR008269">
    <property type="entry name" value="Lon_proteolytic"/>
</dbReference>
<keyword evidence="1 2" id="KW-0645">Protease</keyword>
<dbReference type="InterPro" id="IPR046843">
    <property type="entry name" value="LonB_AAA-LID"/>
</dbReference>
<dbReference type="PRINTS" id="PR00830">
    <property type="entry name" value="ENDOLAPTASE"/>
</dbReference>
<sequence length="804" mass="85801">MTAEPVVQPLPPERLIRHCDMSALRFATTAELDDIDLMVGQERAGAAIAFGTEVSAPGFNLFVVGATPDSLDEAVTGLLEARAKAAPAPSDWVYLNNFATPHRPIALALPPGRGPAFRDAMRELVQDLKAALPKAFEADDFQSRHAAIEQAFKETQETAFKALQEEANAANVAVIRTPFGFTLAPIKDGEVVRPEQFNELPEEEKAHLREVIQALEKKLEAVLRSVPAWEKERRADLRKLGRETAEVAVGHLIEETRAGFADLPEVLAHLEAVQADLVENVGLFAPQQDGGPGADGDLAGAAPTDRYEVNLLVTQSAGQGAPVVQELHPSLGNLVGRIEHIPRQGALITDFRLIKPGALHRANGGYLLLDARAVLGEPFTWTALKRALRAGEIRIESAVDLLSLTSTISLEPDPIPLAVKVVLLGERMLYYLLAAVDPDFREHFKVLADFDDSLDRVEGSEALYARLVATVGRRKGLLPLEPGAVGRVLERAARLAGDAAKLTLAVEEVGDLLVEAAYWAKRDEALTIRAADVERAIAEQVRRASRIRDRVAESILREIALIDTDGAAVGQVNGLSVMDLGDFMFGRPTRITARVSPGAGKVVDIEREVELGGPLHSKGVLILSGFLSGRFAGDAPVSLLASLVFEQSYGGVDGDSASSAELYALLSALAEVPLRQDLAVTGSVNQHGQVQAIGGANEKIEGFFDICNARGLTGSQGVLVPAANVQHLMLRDDVVEACAAGRFAVYGIATIDEGLALMTGRPVGAADADGSFPEGSVNRLVADRLKAFGRARRAMEGRSEGGGA</sequence>
<evidence type="ECO:0000256" key="1">
    <source>
        <dbReference type="ARBA" id="ARBA00022670"/>
    </source>
</evidence>
<feature type="domain" description="Lon proteolytic" evidence="4">
    <location>
        <begin position="566"/>
        <end position="761"/>
    </location>
</feature>
<dbReference type="Gene3D" id="3.30.230.10">
    <property type="match status" value="1"/>
</dbReference>
<accession>A0ABV7L2H4</accession>
<dbReference type="Pfam" id="PF20437">
    <property type="entry name" value="LonC_helical"/>
    <property type="match status" value="1"/>
</dbReference>
<keyword evidence="2" id="KW-0720">Serine protease</keyword>
<protein>
    <recommendedName>
        <fullName evidence="2">endopeptidase La</fullName>
        <ecNumber evidence="2">3.4.21.53</ecNumber>
    </recommendedName>
</protein>
<dbReference type="SUPFAM" id="SSF54211">
    <property type="entry name" value="Ribosomal protein S5 domain 2-like"/>
    <property type="match status" value="1"/>
</dbReference>
<dbReference type="PANTHER" id="PTHR10046">
    <property type="entry name" value="ATP DEPENDENT LON PROTEASE FAMILY MEMBER"/>
    <property type="match status" value="1"/>
</dbReference>
<dbReference type="Gene3D" id="1.10.8.60">
    <property type="match status" value="1"/>
</dbReference>
<dbReference type="GO" id="GO:0008233">
    <property type="term" value="F:peptidase activity"/>
    <property type="evidence" value="ECO:0007669"/>
    <property type="project" value="UniProtKB-KW"/>
</dbReference>
<proteinExistence type="inferred from homology"/>
<dbReference type="Gene3D" id="3.40.50.300">
    <property type="entry name" value="P-loop containing nucleotide triphosphate hydrolases"/>
    <property type="match status" value="2"/>
</dbReference>
<gene>
    <name evidence="5" type="ORF">ACFOGJ_15130</name>
</gene>
<dbReference type="InterPro" id="IPR027417">
    <property type="entry name" value="P-loop_NTPase"/>
</dbReference>
<comment type="similarity">
    <text evidence="2">Belongs to the peptidase S16 family.</text>
</comment>
<dbReference type="InterPro" id="IPR046844">
    <property type="entry name" value="Lon-like_helical"/>
</dbReference>
<dbReference type="EC" id="3.4.21.53" evidence="2"/>
<dbReference type="GO" id="GO:0006508">
    <property type="term" value="P:proteolysis"/>
    <property type="evidence" value="ECO:0007669"/>
    <property type="project" value="UniProtKB-KW"/>
</dbReference>
<dbReference type="InterPro" id="IPR027065">
    <property type="entry name" value="Lon_Prtase"/>
</dbReference>
<feature type="active site" evidence="2">
    <location>
        <position position="699"/>
    </location>
</feature>
<comment type="catalytic activity">
    <reaction evidence="2">
        <text>Hydrolysis of proteins in presence of ATP.</text>
        <dbReference type="EC" id="3.4.21.53"/>
    </reaction>
</comment>
<dbReference type="PROSITE" id="PS51786">
    <property type="entry name" value="LON_PROTEOLYTIC"/>
    <property type="match status" value="1"/>
</dbReference>
<dbReference type="Pfam" id="PF20436">
    <property type="entry name" value="LonB_AAA-LID"/>
    <property type="match status" value="1"/>
</dbReference>
<evidence type="ECO:0000259" key="4">
    <source>
        <dbReference type="PROSITE" id="PS51786"/>
    </source>
</evidence>
<reference evidence="6" key="1">
    <citation type="journal article" date="2019" name="Int. J. Syst. Evol. Microbiol.">
        <title>The Global Catalogue of Microorganisms (GCM) 10K type strain sequencing project: providing services to taxonomists for standard genome sequencing and annotation.</title>
        <authorList>
            <consortium name="The Broad Institute Genomics Platform"/>
            <consortium name="The Broad Institute Genome Sequencing Center for Infectious Disease"/>
            <person name="Wu L."/>
            <person name="Ma J."/>
        </authorList>
    </citation>
    <scope>NUCLEOTIDE SEQUENCE [LARGE SCALE GENOMIC DNA]</scope>
    <source>
        <strain evidence="6">KCTC 42964</strain>
    </source>
</reference>
<dbReference type="InterPro" id="IPR041699">
    <property type="entry name" value="AAA_32"/>
</dbReference>
<evidence type="ECO:0000313" key="5">
    <source>
        <dbReference type="EMBL" id="MFC3228576.1"/>
    </source>
</evidence>
<dbReference type="Pfam" id="PF13654">
    <property type="entry name" value="AAA_32"/>
    <property type="match status" value="1"/>
</dbReference>
<evidence type="ECO:0000313" key="6">
    <source>
        <dbReference type="Proteomes" id="UP001595528"/>
    </source>
</evidence>
<evidence type="ECO:0000256" key="3">
    <source>
        <dbReference type="SAM" id="Coils"/>
    </source>
</evidence>
<dbReference type="Pfam" id="PF05362">
    <property type="entry name" value="Lon_C"/>
    <property type="match status" value="1"/>
</dbReference>
<dbReference type="RefSeq" id="WP_379901829.1">
    <property type="nucleotide sequence ID" value="NZ_JBHRTR010000028.1"/>
</dbReference>
<feature type="active site" evidence="2">
    <location>
        <position position="656"/>
    </location>
</feature>
<evidence type="ECO:0000256" key="2">
    <source>
        <dbReference type="PROSITE-ProRule" id="PRU01122"/>
    </source>
</evidence>
<name>A0ABV7L2H4_9PROT</name>
<dbReference type="InterPro" id="IPR014721">
    <property type="entry name" value="Ribsml_uS5_D2-typ_fold_subgr"/>
</dbReference>
<organism evidence="5 6">
    <name type="scientific">Marinibaculum pumilum</name>
    <dbReference type="NCBI Taxonomy" id="1766165"/>
    <lineage>
        <taxon>Bacteria</taxon>
        <taxon>Pseudomonadati</taxon>
        <taxon>Pseudomonadota</taxon>
        <taxon>Alphaproteobacteria</taxon>
        <taxon>Rhodospirillales</taxon>
        <taxon>Rhodospirillaceae</taxon>
        <taxon>Marinibaculum</taxon>
    </lineage>
</organism>
<dbReference type="EMBL" id="JBHRTR010000028">
    <property type="protein sequence ID" value="MFC3228576.1"/>
    <property type="molecule type" value="Genomic_DNA"/>
</dbReference>
<keyword evidence="6" id="KW-1185">Reference proteome</keyword>
<keyword evidence="2" id="KW-0378">Hydrolase</keyword>
<keyword evidence="3" id="KW-0175">Coiled coil</keyword>
<comment type="caution">
    <text evidence="5">The sequence shown here is derived from an EMBL/GenBank/DDBJ whole genome shotgun (WGS) entry which is preliminary data.</text>
</comment>
<dbReference type="InterPro" id="IPR020568">
    <property type="entry name" value="Ribosomal_Su5_D2-typ_SF"/>
</dbReference>
<dbReference type="SUPFAM" id="SSF52540">
    <property type="entry name" value="P-loop containing nucleoside triphosphate hydrolases"/>
    <property type="match status" value="1"/>
</dbReference>
<dbReference type="Proteomes" id="UP001595528">
    <property type="component" value="Unassembled WGS sequence"/>
</dbReference>